<comment type="similarity">
    <text evidence="1">Belongs to the carbohydrate kinase PfkB family.</text>
</comment>
<evidence type="ECO:0000259" key="4">
    <source>
        <dbReference type="Pfam" id="PF00294"/>
    </source>
</evidence>
<sequence>MNKKIVTIGEILMRMTTPGHRRFSQSDYFNVHFGGAEANVAISLAQLGIECYHITVLPNHEIGKSVIDYLKSRHVRTDYIEFSDQGRIGLYFMETGAMHRSSKIIYDRFHSSFSKIKSDFFNWEMIFKGADWLHWTGITPAISEETLLFCEIAINKAKEYGVKVSGDINYRRNLWNFGRKPLEVMPDLISKTDVIIAGLTDFENCLGIKEEDFESACKKTVRLYPNIEAIATTNRISHSTTHNVLSALMYKDNKLYTSKEYELKNIIDRIGSGDAFMAGLIYGLLHKEDQQALEFGLAASVLKHSIEGDANLADVREIEMLVSGNNIGKLLR</sequence>
<evidence type="ECO:0000256" key="2">
    <source>
        <dbReference type="ARBA" id="ARBA00022679"/>
    </source>
</evidence>
<dbReference type="InterPro" id="IPR052700">
    <property type="entry name" value="Carb_kinase_PfkB-like"/>
</dbReference>
<dbReference type="SUPFAM" id="SSF53613">
    <property type="entry name" value="Ribokinase-like"/>
    <property type="match status" value="1"/>
</dbReference>
<gene>
    <name evidence="5" type="ORF">FHK87_24745</name>
</gene>
<dbReference type="Proteomes" id="UP000315540">
    <property type="component" value="Unassembled WGS sequence"/>
</dbReference>
<name>A0A504IS78_9FLAO</name>
<accession>A0A504IS78</accession>
<reference evidence="5 6" key="1">
    <citation type="submission" date="2019-06" db="EMBL/GenBank/DDBJ databases">
        <authorList>
            <person name="Meng X."/>
        </authorList>
    </citation>
    <scope>NUCLEOTIDE SEQUENCE [LARGE SCALE GENOMIC DNA]</scope>
    <source>
        <strain evidence="5 6">M625</strain>
    </source>
</reference>
<keyword evidence="2" id="KW-0808">Transferase</keyword>
<dbReference type="PANTHER" id="PTHR43320">
    <property type="entry name" value="SUGAR KINASE"/>
    <property type="match status" value="1"/>
</dbReference>
<dbReference type="Pfam" id="PF00294">
    <property type="entry name" value="PfkB"/>
    <property type="match status" value="1"/>
</dbReference>
<evidence type="ECO:0000256" key="3">
    <source>
        <dbReference type="ARBA" id="ARBA00022777"/>
    </source>
</evidence>
<dbReference type="GO" id="GO:0016301">
    <property type="term" value="F:kinase activity"/>
    <property type="evidence" value="ECO:0007669"/>
    <property type="project" value="UniProtKB-KW"/>
</dbReference>
<dbReference type="AlphaFoldDB" id="A0A504IS78"/>
<dbReference type="CDD" id="cd01166">
    <property type="entry name" value="KdgK"/>
    <property type="match status" value="1"/>
</dbReference>
<dbReference type="InterPro" id="IPR029056">
    <property type="entry name" value="Ribokinase-like"/>
</dbReference>
<dbReference type="RefSeq" id="WP_140597570.1">
    <property type="nucleotide sequence ID" value="NZ_VFWZ01000011.1"/>
</dbReference>
<evidence type="ECO:0000256" key="1">
    <source>
        <dbReference type="ARBA" id="ARBA00010688"/>
    </source>
</evidence>
<dbReference type="Gene3D" id="3.40.1190.20">
    <property type="match status" value="1"/>
</dbReference>
<feature type="domain" description="Carbohydrate kinase PfkB" evidence="4">
    <location>
        <begin position="3"/>
        <end position="304"/>
    </location>
</feature>
<proteinExistence type="inferred from homology"/>
<keyword evidence="3 5" id="KW-0418">Kinase</keyword>
<comment type="caution">
    <text evidence="5">The sequence shown here is derived from an EMBL/GenBank/DDBJ whole genome shotgun (WGS) entry which is preliminary data.</text>
</comment>
<dbReference type="OrthoDB" id="9813569at2"/>
<evidence type="ECO:0000313" key="6">
    <source>
        <dbReference type="Proteomes" id="UP000315540"/>
    </source>
</evidence>
<dbReference type="EMBL" id="VFWZ01000011">
    <property type="protein sequence ID" value="TPN81196.1"/>
    <property type="molecule type" value="Genomic_DNA"/>
</dbReference>
<protein>
    <submittedName>
        <fullName evidence="5">Sugar kinase</fullName>
    </submittedName>
</protein>
<keyword evidence="6" id="KW-1185">Reference proteome</keyword>
<evidence type="ECO:0000313" key="5">
    <source>
        <dbReference type="EMBL" id="TPN81196.1"/>
    </source>
</evidence>
<dbReference type="InterPro" id="IPR011611">
    <property type="entry name" value="PfkB_dom"/>
</dbReference>
<dbReference type="PANTHER" id="PTHR43320:SF2">
    <property type="entry name" value="2-DEHYDRO-3-DEOXYGLUCONOKINASE_2-DEHYDRO-3-DEOXYGALACTONOKINASE"/>
    <property type="match status" value="1"/>
</dbReference>
<organism evidence="5 6">
    <name type="scientific">Aquimarina algicola</name>
    <dbReference type="NCBI Taxonomy" id="2589995"/>
    <lineage>
        <taxon>Bacteria</taxon>
        <taxon>Pseudomonadati</taxon>
        <taxon>Bacteroidota</taxon>
        <taxon>Flavobacteriia</taxon>
        <taxon>Flavobacteriales</taxon>
        <taxon>Flavobacteriaceae</taxon>
        <taxon>Aquimarina</taxon>
    </lineage>
</organism>